<dbReference type="GO" id="GO:0005769">
    <property type="term" value="C:early endosome"/>
    <property type="evidence" value="ECO:0007669"/>
    <property type="project" value="TreeGrafter"/>
</dbReference>
<dbReference type="InterPro" id="IPR000644">
    <property type="entry name" value="CBS_dom"/>
</dbReference>
<dbReference type="CDD" id="cd03684">
    <property type="entry name" value="ClC_3_like"/>
    <property type="match status" value="1"/>
</dbReference>
<keyword evidence="7 9" id="KW-0868">Chloride</keyword>
<dbReference type="GO" id="GO:0005794">
    <property type="term" value="C:Golgi apparatus"/>
    <property type="evidence" value="ECO:0007669"/>
    <property type="project" value="TreeGrafter"/>
</dbReference>
<comment type="similarity">
    <text evidence="9">Belongs to the chloride channel (TC 2.A.49) family.</text>
</comment>
<dbReference type="PROSITE" id="PS51371">
    <property type="entry name" value="CBS"/>
    <property type="match status" value="1"/>
</dbReference>
<evidence type="ECO:0000256" key="1">
    <source>
        <dbReference type="ARBA" id="ARBA00004337"/>
    </source>
</evidence>
<organism evidence="12 13">
    <name type="scientific">Trichinella pseudospiralis</name>
    <name type="common">Parasitic roundworm</name>
    <dbReference type="NCBI Taxonomy" id="6337"/>
    <lineage>
        <taxon>Eukaryota</taxon>
        <taxon>Metazoa</taxon>
        <taxon>Ecdysozoa</taxon>
        <taxon>Nematoda</taxon>
        <taxon>Enoplea</taxon>
        <taxon>Dorylaimia</taxon>
        <taxon>Trichinellida</taxon>
        <taxon>Trichinellidae</taxon>
        <taxon>Trichinella</taxon>
    </lineage>
</organism>
<feature type="transmembrane region" description="Helical" evidence="9">
    <location>
        <begin position="375"/>
        <end position="392"/>
    </location>
</feature>
<accession>A0A0V1G2A6</accession>
<evidence type="ECO:0000256" key="5">
    <source>
        <dbReference type="ARBA" id="ARBA00023065"/>
    </source>
</evidence>
<dbReference type="AlphaFoldDB" id="A0A0V1G2A6"/>
<evidence type="ECO:0000256" key="2">
    <source>
        <dbReference type="ARBA" id="ARBA00022448"/>
    </source>
</evidence>
<feature type="transmembrane region" description="Helical" evidence="9">
    <location>
        <begin position="283"/>
        <end position="305"/>
    </location>
</feature>
<evidence type="ECO:0000259" key="11">
    <source>
        <dbReference type="PROSITE" id="PS51371"/>
    </source>
</evidence>
<dbReference type="InterPro" id="IPR014743">
    <property type="entry name" value="Cl-channel_core"/>
</dbReference>
<feature type="transmembrane region" description="Helical" evidence="9">
    <location>
        <begin position="623"/>
        <end position="640"/>
    </location>
</feature>
<keyword evidence="2 9" id="KW-0813">Transport</keyword>
<evidence type="ECO:0000256" key="9">
    <source>
        <dbReference type="RuleBase" id="RU361221"/>
    </source>
</evidence>
<feature type="transmembrane region" description="Helical" evidence="9">
    <location>
        <begin position="413"/>
        <end position="434"/>
    </location>
</feature>
<evidence type="ECO:0000313" key="13">
    <source>
        <dbReference type="Proteomes" id="UP000054995"/>
    </source>
</evidence>
<evidence type="ECO:0000256" key="4">
    <source>
        <dbReference type="ARBA" id="ARBA00022989"/>
    </source>
</evidence>
<dbReference type="Gene3D" id="3.90.1280.20">
    <property type="match status" value="1"/>
</dbReference>
<feature type="domain" description="CBS" evidence="11">
    <location>
        <begin position="765"/>
        <end position="826"/>
    </location>
</feature>
<keyword evidence="3 9" id="KW-0812">Transmembrane</keyword>
<dbReference type="Gene3D" id="3.10.580.20">
    <property type="match status" value="1"/>
</dbReference>
<feature type="transmembrane region" description="Helical" evidence="9">
    <location>
        <begin position="519"/>
        <end position="539"/>
    </location>
</feature>
<dbReference type="GO" id="GO:0008021">
    <property type="term" value="C:synaptic vesicle"/>
    <property type="evidence" value="ECO:0007669"/>
    <property type="project" value="TreeGrafter"/>
</dbReference>
<dbReference type="PRINTS" id="PR00762">
    <property type="entry name" value="CLCHANNEL"/>
</dbReference>
<feature type="transmembrane region" description="Helical" evidence="9">
    <location>
        <begin position="590"/>
        <end position="617"/>
    </location>
</feature>
<keyword evidence="4 9" id="KW-1133">Transmembrane helix</keyword>
<dbReference type="FunFam" id="1.10.3080.10:FF:000011">
    <property type="entry name" value="Chloride channel protein"/>
    <property type="match status" value="1"/>
</dbReference>
<dbReference type="GO" id="GO:0005886">
    <property type="term" value="C:plasma membrane"/>
    <property type="evidence" value="ECO:0007669"/>
    <property type="project" value="TreeGrafter"/>
</dbReference>
<dbReference type="PANTHER" id="PTHR45711:SF6">
    <property type="entry name" value="CHLORIDE CHANNEL PROTEIN"/>
    <property type="match status" value="1"/>
</dbReference>
<dbReference type="Pfam" id="PF00654">
    <property type="entry name" value="Voltage_CLC"/>
    <property type="match status" value="1"/>
</dbReference>
<keyword evidence="13" id="KW-1185">Reference proteome</keyword>
<dbReference type="Pfam" id="PF00571">
    <property type="entry name" value="CBS"/>
    <property type="match status" value="1"/>
</dbReference>
<keyword evidence="6 9" id="KW-0472">Membrane</keyword>
<feature type="compositionally biased region" description="Basic and acidic residues" evidence="10">
    <location>
        <begin position="868"/>
        <end position="880"/>
    </location>
</feature>
<dbReference type="CDD" id="cd04591">
    <property type="entry name" value="CBS_pair_voltage-gated_CLC_euk_bac"/>
    <property type="match status" value="1"/>
</dbReference>
<evidence type="ECO:0000256" key="6">
    <source>
        <dbReference type="ARBA" id="ARBA00023136"/>
    </source>
</evidence>
<evidence type="ECO:0000256" key="3">
    <source>
        <dbReference type="ARBA" id="ARBA00022692"/>
    </source>
</evidence>
<dbReference type="SUPFAM" id="SSF54631">
    <property type="entry name" value="CBS-domain pair"/>
    <property type="match status" value="1"/>
</dbReference>
<dbReference type="Gene3D" id="1.10.3080.10">
    <property type="entry name" value="Clc chloride channel"/>
    <property type="match status" value="1"/>
</dbReference>
<evidence type="ECO:0000313" key="12">
    <source>
        <dbReference type="EMBL" id="KRY92454.1"/>
    </source>
</evidence>
<sequence>MIVKNRLPSRKSHPIVTQSPPRIASTIPPFFLVLLMSETDLLLNEGVKKYSTPSSRIMAAEIQENGSFGSSATRALGMKNMRRDDAADTRVSYDVPANLDCEEPLPIVLSQYEDFHTIDWQRDLARDRLRHKFIKKKNRESIGSFLTGLVDAGSGWICVLFVGLTAGVVAGLVDISTRWMSDLKEGVCPDAFWFDREHCCWSANDTLFYGDKCNAWHTWPELFGHYSEDGFAYFVEYWFYTWWALGLAGLAAIFVRIFAPYACGSGIPEIKCMLSGFVIHGYLGKWTLIIKTIGLVLAAASGLSLGKEGPMVHLTCCIGNILSYLFPKYGKNEAKKREILSASAAAGVSVAFGAPIGGVLFSLEEASYYFPLKTLWRSFFCALIAGLILKFINPFGTDQTSLFAVDYPMRWSYIELIPFIFLGILGGVIGTIFIKCNICWCRYRKTSSLGHYPIAEVLIITFITALLSFPNEYTRKSSSSLISQLFNRCGPEEIKYREVIGVTNSTSDISFGSLMNGTIWKLVLSLIFKIVITIFTFGMKVPSGLFVPSLAIGAIGGRLVGITMEWMALDYRDAWWWGIYCEPGKVCVQPGLYAMVGAAAVLGGVTRMTVSLVVIMFELTGSLEFIVPTMAAVMFAKWIGDAFDRRGIYDAHIALNGYPFLDNKEEFTLNSVAADVMRPRPGDLPLRVISQEGMTVGDIEELLRLTDHNGFPIVVSEDSPNLIGYVTRPTARKTQEGIVTDSLVYFSAVAPVGPEGPGRPVPLRLRKLLDLAPISITDQTPMETVIDIFRKLGLRQLLVTHMGKLLGIVTKKDVLVHLKELENEDTSTIRSSMYFCLGSTFEEMYASDDDDYDDSSEDSASVKKGRSGIKEVKSLKERSSRNKGSKKASFVNQQDGFNIFAAMGNISNNEGSVTGDDWGWNCEFDVEGEQPNDVGEVDDGNKKSEYKTDAGEEVVESRETLDTSEKVGSEEMITAMKGEGQNETDQGLFGGFGSLVFKAGYFLRSLGQIIGDRVVTAVETVESSLGVVSPEEMAKRN</sequence>
<dbReference type="OrthoDB" id="44789at2759"/>
<feature type="region of interest" description="Disordered" evidence="10">
    <location>
        <begin position="848"/>
        <end position="888"/>
    </location>
</feature>
<name>A0A0V1G2A6_TRIPS</name>
<dbReference type="SMART" id="SM00116">
    <property type="entry name" value="CBS"/>
    <property type="match status" value="2"/>
</dbReference>
<dbReference type="EMBL" id="JYDT01000007">
    <property type="protein sequence ID" value="KRY92454.1"/>
    <property type="molecule type" value="Genomic_DNA"/>
</dbReference>
<dbReference type="GO" id="GO:0010008">
    <property type="term" value="C:endosome membrane"/>
    <property type="evidence" value="ECO:0007669"/>
    <property type="project" value="UniProtKB-SubCell"/>
</dbReference>
<proteinExistence type="inferred from homology"/>
<comment type="caution">
    <text evidence="12">The sequence shown here is derived from an EMBL/GenBank/DDBJ whole genome shotgun (WGS) entry which is preliminary data.</text>
</comment>
<evidence type="ECO:0000256" key="8">
    <source>
        <dbReference type="PROSITE-ProRule" id="PRU00703"/>
    </source>
</evidence>
<keyword evidence="8" id="KW-0129">CBS domain</keyword>
<dbReference type="SUPFAM" id="SSF81340">
    <property type="entry name" value="Clc chloride channel"/>
    <property type="match status" value="1"/>
</dbReference>
<comment type="subcellular location">
    <subcellularLocation>
        <location evidence="1">Endosome membrane</location>
        <topology evidence="1">Multi-pass membrane protein</topology>
    </subcellularLocation>
    <subcellularLocation>
        <location evidence="9">Membrane</location>
        <topology evidence="9">Multi-pass membrane protein</topology>
    </subcellularLocation>
</comment>
<protein>
    <recommendedName>
        <fullName evidence="9">Chloride channel protein</fullName>
    </recommendedName>
</protein>
<feature type="transmembrane region" description="Helical" evidence="9">
    <location>
        <begin position="145"/>
        <end position="173"/>
    </location>
</feature>
<keyword evidence="5 9" id="KW-0406">Ion transport</keyword>
<feature type="compositionally biased region" description="Acidic residues" evidence="10">
    <location>
        <begin position="848"/>
        <end position="857"/>
    </location>
</feature>
<dbReference type="GO" id="GO:0005247">
    <property type="term" value="F:voltage-gated chloride channel activity"/>
    <property type="evidence" value="ECO:0007669"/>
    <property type="project" value="TreeGrafter"/>
</dbReference>
<dbReference type="InterPro" id="IPR046342">
    <property type="entry name" value="CBS_dom_sf"/>
</dbReference>
<reference evidence="12 13" key="1">
    <citation type="submission" date="2015-01" db="EMBL/GenBank/DDBJ databases">
        <title>Evolution of Trichinella species and genotypes.</title>
        <authorList>
            <person name="Korhonen P.K."/>
            <person name="Edoardo P."/>
            <person name="Giuseppe L.R."/>
            <person name="Gasser R.B."/>
        </authorList>
    </citation>
    <scope>NUCLEOTIDE SEQUENCE [LARGE SCALE GENOMIC DNA]</scope>
    <source>
        <strain evidence="12">ISS470</strain>
    </source>
</reference>
<dbReference type="Proteomes" id="UP000054995">
    <property type="component" value="Unassembled WGS sequence"/>
</dbReference>
<dbReference type="InterPro" id="IPR001807">
    <property type="entry name" value="ClC"/>
</dbReference>
<feature type="transmembrane region" description="Helical" evidence="9">
    <location>
        <begin position="545"/>
        <end position="569"/>
    </location>
</feature>
<dbReference type="PANTHER" id="PTHR45711">
    <property type="entry name" value="CHLORIDE CHANNEL PROTEIN"/>
    <property type="match status" value="1"/>
</dbReference>
<feature type="transmembrane region" description="Helical" evidence="9">
    <location>
        <begin position="339"/>
        <end position="363"/>
    </location>
</feature>
<evidence type="ECO:0000256" key="7">
    <source>
        <dbReference type="ARBA" id="ARBA00023214"/>
    </source>
</evidence>
<feature type="transmembrane region" description="Helical" evidence="9">
    <location>
        <begin position="240"/>
        <end position="262"/>
    </location>
</feature>
<gene>
    <name evidence="12" type="primary">CLCN4</name>
    <name evidence="12" type="ORF">T4D_6402</name>
</gene>
<evidence type="ECO:0000256" key="10">
    <source>
        <dbReference type="SAM" id="MobiDB-lite"/>
    </source>
</evidence>
<feature type="transmembrane region" description="Helical" evidence="9">
    <location>
        <begin position="449"/>
        <end position="469"/>
    </location>
</feature>